<feature type="domain" description="Response regulatory" evidence="20">
    <location>
        <begin position="846"/>
        <end position="966"/>
    </location>
</feature>
<keyword evidence="10" id="KW-0067">ATP-binding</keyword>
<dbReference type="Proteomes" id="UP000535182">
    <property type="component" value="Unassembled WGS sequence"/>
</dbReference>
<dbReference type="InterPro" id="IPR036890">
    <property type="entry name" value="HATPase_C_sf"/>
</dbReference>
<dbReference type="EC" id="2.7.13.3" evidence="3"/>
<dbReference type="GO" id="GO:0005524">
    <property type="term" value="F:ATP binding"/>
    <property type="evidence" value="ECO:0007669"/>
    <property type="project" value="UniProtKB-KW"/>
</dbReference>
<dbReference type="Gene3D" id="3.30.450.40">
    <property type="match status" value="1"/>
</dbReference>
<dbReference type="InterPro" id="IPR008207">
    <property type="entry name" value="Sig_transdc_His_kin_Hpt_dom"/>
</dbReference>
<dbReference type="InterPro" id="IPR001789">
    <property type="entry name" value="Sig_transdc_resp-reg_receiver"/>
</dbReference>
<comment type="subcellular location">
    <subcellularLocation>
        <location evidence="2">Cell membrane</location>
        <topology evidence="2">Multi-pass membrane protein</topology>
    </subcellularLocation>
</comment>
<dbReference type="InterPro" id="IPR003018">
    <property type="entry name" value="GAF"/>
</dbReference>
<evidence type="ECO:0000256" key="5">
    <source>
        <dbReference type="ARBA" id="ARBA00022553"/>
    </source>
</evidence>
<evidence type="ECO:0000259" key="20">
    <source>
        <dbReference type="PROSITE" id="PS50110"/>
    </source>
</evidence>
<dbReference type="InterPro" id="IPR004358">
    <property type="entry name" value="Sig_transdc_His_kin-like_C"/>
</dbReference>
<organism evidence="22 23">
    <name type="scientific">Tunturiibacter gelidiferens</name>
    <dbReference type="NCBI Taxonomy" id="3069689"/>
    <lineage>
        <taxon>Bacteria</taxon>
        <taxon>Pseudomonadati</taxon>
        <taxon>Acidobacteriota</taxon>
        <taxon>Terriglobia</taxon>
        <taxon>Terriglobales</taxon>
        <taxon>Acidobacteriaceae</taxon>
        <taxon>Tunturiibacter</taxon>
    </lineage>
</organism>
<feature type="modified residue" description="4-aspartylphosphate" evidence="17">
    <location>
        <position position="899"/>
    </location>
</feature>
<dbReference type="GO" id="GO:0005886">
    <property type="term" value="C:plasma membrane"/>
    <property type="evidence" value="ECO:0007669"/>
    <property type="project" value="UniProtKB-SubCell"/>
</dbReference>
<dbReference type="Gene3D" id="3.30.565.10">
    <property type="entry name" value="Histidine kinase-like ATPase, C-terminal domain"/>
    <property type="match status" value="1"/>
</dbReference>
<dbReference type="SUPFAM" id="SSF55874">
    <property type="entry name" value="ATPase domain of HSP90 chaperone/DNA topoisomerase II/histidine kinase"/>
    <property type="match status" value="1"/>
</dbReference>
<feature type="domain" description="Response regulatory" evidence="20">
    <location>
        <begin position="699"/>
        <end position="820"/>
    </location>
</feature>
<evidence type="ECO:0000256" key="6">
    <source>
        <dbReference type="ARBA" id="ARBA00022679"/>
    </source>
</evidence>
<dbReference type="InterPro" id="IPR036097">
    <property type="entry name" value="HisK_dim/P_sf"/>
</dbReference>
<evidence type="ECO:0000256" key="14">
    <source>
        <dbReference type="ARBA" id="ARBA00064003"/>
    </source>
</evidence>
<evidence type="ECO:0000256" key="9">
    <source>
        <dbReference type="ARBA" id="ARBA00022777"/>
    </source>
</evidence>
<evidence type="ECO:0000256" key="1">
    <source>
        <dbReference type="ARBA" id="ARBA00000085"/>
    </source>
</evidence>
<dbReference type="CDD" id="cd00082">
    <property type="entry name" value="HisKA"/>
    <property type="match status" value="1"/>
</dbReference>
<comment type="catalytic activity">
    <reaction evidence="1">
        <text>ATP + protein L-histidine = ADP + protein N-phospho-L-histidine.</text>
        <dbReference type="EC" id="2.7.13.3"/>
    </reaction>
</comment>
<keyword evidence="8" id="KW-0547">Nucleotide-binding</keyword>
<dbReference type="Pfam" id="PF00512">
    <property type="entry name" value="HisKA"/>
    <property type="match status" value="1"/>
</dbReference>
<dbReference type="PRINTS" id="PR00344">
    <property type="entry name" value="BCTRLSENSOR"/>
</dbReference>
<dbReference type="InterPro" id="IPR005467">
    <property type="entry name" value="His_kinase_dom"/>
</dbReference>
<evidence type="ECO:0000256" key="15">
    <source>
        <dbReference type="ARBA" id="ARBA00068150"/>
    </source>
</evidence>
<dbReference type="Gene3D" id="6.10.340.10">
    <property type="match status" value="1"/>
</dbReference>
<evidence type="ECO:0000256" key="3">
    <source>
        <dbReference type="ARBA" id="ARBA00012438"/>
    </source>
</evidence>
<dbReference type="Pfam" id="PF12729">
    <property type="entry name" value="4HB_MCP_1"/>
    <property type="match status" value="1"/>
</dbReference>
<feature type="modified residue" description="Phosphohistidine" evidence="16">
    <location>
        <position position="1048"/>
    </location>
</feature>
<protein>
    <recommendedName>
        <fullName evidence="15">Sensory/regulatory protein RpfC</fullName>
        <ecNumber evidence="3">2.7.13.3</ecNumber>
    </recommendedName>
</protein>
<dbReference type="CDD" id="cd17546">
    <property type="entry name" value="REC_hyHK_CKI1_RcsC-like"/>
    <property type="match status" value="2"/>
</dbReference>
<dbReference type="SUPFAM" id="SSF55781">
    <property type="entry name" value="GAF domain-like"/>
    <property type="match status" value="1"/>
</dbReference>
<dbReference type="Gene3D" id="3.40.50.2300">
    <property type="match status" value="2"/>
</dbReference>
<keyword evidence="23" id="KW-1185">Reference proteome</keyword>
<dbReference type="Pfam" id="PF13185">
    <property type="entry name" value="GAF_2"/>
    <property type="match status" value="1"/>
</dbReference>
<sequence length="1194" mass="129891">MGLLANLKIRTKILIALLPLAAMVIVAACYASIEMKKIDDGYSDLIAKNVKALHNLTIARVLSNRFAQLVYQEIAEPDTDRMRIIDAELDGTEAEFHSSVTLISAETPGMTQKVDAAAALFDQAVSDSRPIRAAALSGNNDKAVRLSRETFDPEFRRGRQSLAALADEVHGGVDQQSDQLTLRTHRTILITWVVIVFGLAASFAMALSIVQIEVVRVIFSFRTRILDVAEGRLDLPIANLNRPNEIGEMSRALQTLQIAAREREILRWIKTEVAATTERLQSTEFFSAFASVLLSRISETLDLLYGAFYLADDSRTNFVRVGAFATDVSTEPQEFSLGKGLVGQAAAERRTLRIASEANELLGVSTGTGTVTPACILFIPVLNQDDVLAIIELATSAPVSEQQQALLDALLPTVALNTKILSSKLVTIKLLEQTQVQAADLEVAKEAAEAATRAKSDFLANMSHEIRTPMNAIIGMTHLALKTDLTPKQSDYLTKVRFAAHSLLGIINDILDFSKIEAGKLDIEKIDFRLEDVLDNLSTIVSQKAQDKNLEFLIATQHDIPPNLIGDPLRLGQILINLVNNAVKFTERGEVLVTVAMVEQVADRIKVKFSVRDSGIGMTTEQISRLFQAFAQADTSTTRKYGGTGLGLSISKRLVEMMEGSIWAEGEPGVGSTFHFTSWFGVGSEEKQRRLIVDLVGIRTLVVDDNAQAREILTEALRAFALRAESVSSGEDAVREIAAADSTDPYRLVLMDWHMPGLDGLEASRIIKRNKRLRNIPKIVMVTAFGREEIRAQAEEIGVESYLLKPVNQSLLYDTLVDLFGVAGGDDYRSHKRKDGATVHDATGIRVLLVEDNEMNQQVATELLESAGAIVTVANHGGEAVKILTAGDQPPKFDVVFMDLQMPEMDGFTATRLLRGDPRLLNFPIIAMTAHALVEERQRCLDAGMNDHVSKPIDPDNLFVTLLRWAKPRPNQAAKLQSAIPNTKASDEVTLPEISGIKVMEGVNRVAGNRKLYRDLLEQFAVKQAGAPDQVSAAIESGDLKLAERIAHTVKGVAGNLGIVEVQSVAQKLEKALRDGEEGLSAPLAEFANVMGTQIQALNKALGESASTPPKAVQTSPFDGKAATAAIDRLRILLEASDGGAGESFRSLKDAVAGVVEKPYLDGLSASISDFDFDAALLKLHDIAEHCARNEGGK</sequence>
<evidence type="ECO:0000256" key="10">
    <source>
        <dbReference type="ARBA" id="ARBA00022840"/>
    </source>
</evidence>
<dbReference type="Pfam" id="PF00072">
    <property type="entry name" value="Response_reg"/>
    <property type="match status" value="2"/>
</dbReference>
<evidence type="ECO:0000256" key="7">
    <source>
        <dbReference type="ARBA" id="ARBA00022692"/>
    </source>
</evidence>
<evidence type="ECO:0000256" key="17">
    <source>
        <dbReference type="PROSITE-ProRule" id="PRU00169"/>
    </source>
</evidence>
<dbReference type="SUPFAM" id="SSF47384">
    <property type="entry name" value="Homodimeric domain of signal transducing histidine kinase"/>
    <property type="match status" value="1"/>
</dbReference>
<keyword evidence="13 18" id="KW-0472">Membrane</keyword>
<name>A0A9X0QA59_9BACT</name>
<dbReference type="SMART" id="SM00387">
    <property type="entry name" value="HATPase_c"/>
    <property type="match status" value="1"/>
</dbReference>
<feature type="domain" description="Histidine kinase" evidence="19">
    <location>
        <begin position="461"/>
        <end position="677"/>
    </location>
</feature>
<evidence type="ECO:0000256" key="18">
    <source>
        <dbReference type="SAM" id="Phobius"/>
    </source>
</evidence>
<dbReference type="RefSeq" id="WP_183972744.1">
    <property type="nucleotide sequence ID" value="NZ_JACHEB010000001.1"/>
</dbReference>
<evidence type="ECO:0000259" key="19">
    <source>
        <dbReference type="PROSITE" id="PS50109"/>
    </source>
</evidence>
<dbReference type="PROSITE" id="PS50109">
    <property type="entry name" value="HIS_KIN"/>
    <property type="match status" value="1"/>
</dbReference>
<dbReference type="Gene3D" id="1.20.120.160">
    <property type="entry name" value="HPT domain"/>
    <property type="match status" value="1"/>
</dbReference>
<dbReference type="InterPro" id="IPR003661">
    <property type="entry name" value="HisK_dim/P_dom"/>
</dbReference>
<gene>
    <name evidence="22" type="ORF">HDF14_000236</name>
</gene>
<feature type="transmembrane region" description="Helical" evidence="18">
    <location>
        <begin position="189"/>
        <end position="210"/>
    </location>
</feature>
<feature type="transmembrane region" description="Helical" evidence="18">
    <location>
        <begin position="13"/>
        <end position="33"/>
    </location>
</feature>
<dbReference type="CDD" id="cd16922">
    <property type="entry name" value="HATPase_EvgS-ArcB-TorS-like"/>
    <property type="match status" value="1"/>
</dbReference>
<evidence type="ECO:0000256" key="12">
    <source>
        <dbReference type="ARBA" id="ARBA00023012"/>
    </source>
</evidence>
<keyword evidence="9" id="KW-0418">Kinase</keyword>
<proteinExistence type="predicted"/>
<dbReference type="InterPro" id="IPR029016">
    <property type="entry name" value="GAF-like_dom_sf"/>
</dbReference>
<dbReference type="GO" id="GO:0000155">
    <property type="term" value="F:phosphorelay sensor kinase activity"/>
    <property type="evidence" value="ECO:0007669"/>
    <property type="project" value="InterPro"/>
</dbReference>
<dbReference type="PROSITE" id="PS50110">
    <property type="entry name" value="RESPONSE_REGULATORY"/>
    <property type="match status" value="2"/>
</dbReference>
<dbReference type="SUPFAM" id="SSF52172">
    <property type="entry name" value="CheY-like"/>
    <property type="match status" value="2"/>
</dbReference>
<keyword evidence="5 17" id="KW-0597">Phosphoprotein</keyword>
<feature type="modified residue" description="4-aspartylphosphate" evidence="17">
    <location>
        <position position="752"/>
    </location>
</feature>
<dbReference type="PANTHER" id="PTHR45339:SF1">
    <property type="entry name" value="HYBRID SIGNAL TRANSDUCTION HISTIDINE KINASE J"/>
    <property type="match status" value="1"/>
</dbReference>
<evidence type="ECO:0000256" key="13">
    <source>
        <dbReference type="ARBA" id="ARBA00023136"/>
    </source>
</evidence>
<evidence type="ECO:0000313" key="22">
    <source>
        <dbReference type="EMBL" id="MBB5326642.1"/>
    </source>
</evidence>
<accession>A0A9X0QA59</accession>
<keyword evidence="6" id="KW-0808">Transferase</keyword>
<keyword evidence="4" id="KW-1003">Cell membrane</keyword>
<evidence type="ECO:0000256" key="2">
    <source>
        <dbReference type="ARBA" id="ARBA00004651"/>
    </source>
</evidence>
<dbReference type="AlphaFoldDB" id="A0A9X0QA59"/>
<dbReference type="InterPro" id="IPR011006">
    <property type="entry name" value="CheY-like_superfamily"/>
</dbReference>
<dbReference type="InterPro" id="IPR024478">
    <property type="entry name" value="HlyB_4HB_MCP"/>
</dbReference>
<dbReference type="Pfam" id="PF02518">
    <property type="entry name" value="HATPase_c"/>
    <property type="match status" value="1"/>
</dbReference>
<dbReference type="Pfam" id="PF01627">
    <property type="entry name" value="Hpt"/>
    <property type="match status" value="1"/>
</dbReference>
<evidence type="ECO:0000259" key="21">
    <source>
        <dbReference type="PROSITE" id="PS50894"/>
    </source>
</evidence>
<dbReference type="PROSITE" id="PS50894">
    <property type="entry name" value="HPT"/>
    <property type="match status" value="1"/>
</dbReference>
<comment type="subunit">
    <text evidence="14">At low DSF concentrations, interacts with RpfF.</text>
</comment>
<dbReference type="SMART" id="SM00388">
    <property type="entry name" value="HisKA"/>
    <property type="match status" value="1"/>
</dbReference>
<reference evidence="22 23" key="1">
    <citation type="submission" date="2020-08" db="EMBL/GenBank/DDBJ databases">
        <title>Genomic Encyclopedia of Type Strains, Phase IV (KMG-V): Genome sequencing to study the core and pangenomes of soil and plant-associated prokaryotes.</title>
        <authorList>
            <person name="Whitman W."/>
        </authorList>
    </citation>
    <scope>NUCLEOTIDE SEQUENCE [LARGE SCALE GENOMIC DNA]</scope>
    <source>
        <strain evidence="22 23">X5P2</strain>
    </source>
</reference>
<keyword evidence="7 18" id="KW-0812">Transmembrane</keyword>
<dbReference type="Gene3D" id="1.10.287.130">
    <property type="match status" value="1"/>
</dbReference>
<evidence type="ECO:0000256" key="11">
    <source>
        <dbReference type="ARBA" id="ARBA00022989"/>
    </source>
</evidence>
<keyword evidence="11 18" id="KW-1133">Transmembrane helix</keyword>
<dbReference type="FunFam" id="3.30.565.10:FF:000010">
    <property type="entry name" value="Sensor histidine kinase RcsC"/>
    <property type="match status" value="1"/>
</dbReference>
<dbReference type="SUPFAM" id="SSF47226">
    <property type="entry name" value="Histidine-containing phosphotransfer domain, HPT domain"/>
    <property type="match status" value="1"/>
</dbReference>
<evidence type="ECO:0000313" key="23">
    <source>
        <dbReference type="Proteomes" id="UP000535182"/>
    </source>
</evidence>
<comment type="caution">
    <text evidence="22">The sequence shown here is derived from an EMBL/GenBank/DDBJ whole genome shotgun (WGS) entry which is preliminary data.</text>
</comment>
<evidence type="ECO:0000256" key="4">
    <source>
        <dbReference type="ARBA" id="ARBA00022475"/>
    </source>
</evidence>
<dbReference type="FunFam" id="1.10.287.130:FF:000002">
    <property type="entry name" value="Two-component osmosensing histidine kinase"/>
    <property type="match status" value="1"/>
</dbReference>
<dbReference type="CDD" id="cd00088">
    <property type="entry name" value="HPT"/>
    <property type="match status" value="1"/>
</dbReference>
<evidence type="ECO:0000256" key="16">
    <source>
        <dbReference type="PROSITE-ProRule" id="PRU00110"/>
    </source>
</evidence>
<dbReference type="PANTHER" id="PTHR45339">
    <property type="entry name" value="HYBRID SIGNAL TRANSDUCTION HISTIDINE KINASE J"/>
    <property type="match status" value="1"/>
</dbReference>
<dbReference type="EMBL" id="JACHEB010000001">
    <property type="protein sequence ID" value="MBB5326642.1"/>
    <property type="molecule type" value="Genomic_DNA"/>
</dbReference>
<evidence type="ECO:0000256" key="8">
    <source>
        <dbReference type="ARBA" id="ARBA00022741"/>
    </source>
</evidence>
<keyword evidence="12" id="KW-0902">Two-component regulatory system</keyword>
<feature type="domain" description="HPt" evidence="21">
    <location>
        <begin position="1009"/>
        <end position="1105"/>
    </location>
</feature>
<dbReference type="SMART" id="SM00448">
    <property type="entry name" value="REC"/>
    <property type="match status" value="2"/>
</dbReference>
<dbReference type="InterPro" id="IPR036641">
    <property type="entry name" value="HPT_dom_sf"/>
</dbReference>
<dbReference type="SMART" id="SM00073">
    <property type="entry name" value="HPT"/>
    <property type="match status" value="1"/>
</dbReference>
<dbReference type="InterPro" id="IPR003594">
    <property type="entry name" value="HATPase_dom"/>
</dbReference>